<evidence type="ECO:0000256" key="1">
    <source>
        <dbReference type="SAM" id="MobiDB-lite"/>
    </source>
</evidence>
<dbReference type="EMBL" id="BJVQ01000035">
    <property type="protein sequence ID" value="GEL47305.1"/>
    <property type="molecule type" value="Genomic_DNA"/>
</dbReference>
<gene>
    <name evidence="2" type="ORF">CHO01_24210</name>
</gene>
<dbReference type="Proteomes" id="UP000321723">
    <property type="component" value="Unassembled WGS sequence"/>
</dbReference>
<evidence type="ECO:0000313" key="2">
    <source>
        <dbReference type="EMBL" id="GEL47305.1"/>
    </source>
</evidence>
<sequence>MESDNSLSAAEPRPMVRGERHTDGPPRRTPHTHHQGRDTAVIIVTRLNGAQFGVNPDLLQRVDSAPDTILTLIDGTKYIVRESMAEVIARVNEHRAQLLARAQEIQAAPTPAVELVRDAPAAADDDGAEDDGDGPLADPVPLRPRSR</sequence>
<feature type="compositionally biased region" description="Basic and acidic residues" evidence="1">
    <location>
        <begin position="14"/>
        <end position="26"/>
    </location>
</feature>
<organism evidence="2 3">
    <name type="scientific">Cellulomonas hominis</name>
    <dbReference type="NCBI Taxonomy" id="156981"/>
    <lineage>
        <taxon>Bacteria</taxon>
        <taxon>Bacillati</taxon>
        <taxon>Actinomycetota</taxon>
        <taxon>Actinomycetes</taxon>
        <taxon>Micrococcales</taxon>
        <taxon>Cellulomonadaceae</taxon>
        <taxon>Cellulomonas</taxon>
    </lineage>
</organism>
<feature type="region of interest" description="Disordered" evidence="1">
    <location>
        <begin position="116"/>
        <end position="147"/>
    </location>
</feature>
<proteinExistence type="predicted"/>
<evidence type="ECO:0000313" key="3">
    <source>
        <dbReference type="Proteomes" id="UP000321723"/>
    </source>
</evidence>
<comment type="caution">
    <text evidence="2">The sequence shown here is derived from an EMBL/GenBank/DDBJ whole genome shotgun (WGS) entry which is preliminary data.</text>
</comment>
<feature type="region of interest" description="Disordered" evidence="1">
    <location>
        <begin position="1"/>
        <end position="37"/>
    </location>
</feature>
<dbReference type="Pfam" id="PF06289">
    <property type="entry name" value="FlbD"/>
    <property type="match status" value="1"/>
</dbReference>
<accession>A0A511FDG9</accession>
<reference evidence="2 3" key="1">
    <citation type="submission" date="2019-07" db="EMBL/GenBank/DDBJ databases">
        <title>Whole genome shotgun sequence of Cellulomonas hominis NBRC 16055.</title>
        <authorList>
            <person name="Hosoyama A."/>
            <person name="Uohara A."/>
            <person name="Ohji S."/>
            <person name="Ichikawa N."/>
        </authorList>
    </citation>
    <scope>NUCLEOTIDE SEQUENCE [LARGE SCALE GENOMIC DNA]</scope>
    <source>
        <strain evidence="2 3">NBRC 16055</strain>
    </source>
</reference>
<dbReference type="InterPro" id="IPR009384">
    <property type="entry name" value="SwrD-like"/>
</dbReference>
<dbReference type="PANTHER" id="PTHR39185">
    <property type="entry name" value="SWARMING MOTILITY PROTEIN SWRD"/>
    <property type="match status" value="1"/>
</dbReference>
<dbReference type="AlphaFoldDB" id="A0A511FDG9"/>
<name>A0A511FDG9_9CELL</name>
<feature type="compositionally biased region" description="Acidic residues" evidence="1">
    <location>
        <begin position="123"/>
        <end position="133"/>
    </location>
</feature>
<keyword evidence="3" id="KW-1185">Reference proteome</keyword>
<dbReference type="PANTHER" id="PTHR39185:SF1">
    <property type="entry name" value="SWARMING MOTILITY PROTEIN SWRD"/>
    <property type="match status" value="1"/>
</dbReference>
<evidence type="ECO:0008006" key="4">
    <source>
        <dbReference type="Google" id="ProtNLM"/>
    </source>
</evidence>
<protein>
    <recommendedName>
        <fullName evidence="4">Flagellar protein FlbD</fullName>
    </recommendedName>
</protein>